<dbReference type="SUPFAM" id="SSF51658">
    <property type="entry name" value="Xylose isomerase-like"/>
    <property type="match status" value="1"/>
</dbReference>
<dbReference type="InterPro" id="IPR050312">
    <property type="entry name" value="IolE/XylAMocC-like"/>
</dbReference>
<keyword evidence="3" id="KW-1185">Reference proteome</keyword>
<dbReference type="RefSeq" id="WP_301238158.1">
    <property type="nucleotide sequence ID" value="NZ_JANRHH010000028.1"/>
</dbReference>
<proteinExistence type="predicted"/>
<comment type="caution">
    <text evidence="2">The sequence shown here is derived from an EMBL/GenBank/DDBJ whole genome shotgun (WGS) entry which is preliminary data.</text>
</comment>
<name>A0ABT8ILX5_9BACL</name>
<dbReference type="Gene3D" id="3.20.20.150">
    <property type="entry name" value="Divalent-metal-dependent TIM barrel enzymes"/>
    <property type="match status" value="1"/>
</dbReference>
<feature type="domain" description="Xylose isomerase-like TIM barrel" evidence="1">
    <location>
        <begin position="24"/>
        <end position="281"/>
    </location>
</feature>
<protein>
    <submittedName>
        <fullName evidence="2">Sugar phosphate isomerase/epimerase</fullName>
    </submittedName>
</protein>
<dbReference type="PANTHER" id="PTHR12110">
    <property type="entry name" value="HYDROXYPYRUVATE ISOMERASE"/>
    <property type="match status" value="1"/>
</dbReference>
<dbReference type="InterPro" id="IPR036237">
    <property type="entry name" value="Xyl_isomerase-like_sf"/>
</dbReference>
<dbReference type="EMBL" id="JANRHH010000028">
    <property type="protein sequence ID" value="MDN4593402.1"/>
    <property type="molecule type" value="Genomic_DNA"/>
</dbReference>
<evidence type="ECO:0000313" key="2">
    <source>
        <dbReference type="EMBL" id="MDN4593402.1"/>
    </source>
</evidence>
<dbReference type="Proteomes" id="UP001174196">
    <property type="component" value="Unassembled WGS sequence"/>
</dbReference>
<evidence type="ECO:0000259" key="1">
    <source>
        <dbReference type="Pfam" id="PF01261"/>
    </source>
</evidence>
<keyword evidence="2" id="KW-0413">Isomerase</keyword>
<accession>A0ABT8ILX5</accession>
<dbReference type="PANTHER" id="PTHR12110:SF41">
    <property type="entry name" value="INOSOSE DEHYDRATASE"/>
    <property type="match status" value="1"/>
</dbReference>
<gene>
    <name evidence="2" type="ORF">NWF35_05700</name>
</gene>
<reference evidence="2" key="1">
    <citation type="submission" date="2022-08" db="EMBL/GenBank/DDBJ databases">
        <title>Polycladomyces zharkentsis sp. nov., a novel thermophilic CMC and starch-degrading bacterium isolated from a geothermal spring in Kazakhstan.</title>
        <authorList>
            <person name="Mashzhan A."/>
            <person name="Kistaubaeva A."/>
            <person name="Javier-Lopez R."/>
            <person name="Birkeland N.-K."/>
        </authorList>
    </citation>
    <scope>NUCLEOTIDE SEQUENCE</scope>
    <source>
        <strain evidence="2">KSR 13</strain>
    </source>
</reference>
<dbReference type="Pfam" id="PF01261">
    <property type="entry name" value="AP_endonuc_2"/>
    <property type="match status" value="1"/>
</dbReference>
<organism evidence="2 3">
    <name type="scientific">Polycladomyces subterraneus</name>
    <dbReference type="NCBI Taxonomy" id="1016997"/>
    <lineage>
        <taxon>Bacteria</taxon>
        <taxon>Bacillati</taxon>
        <taxon>Bacillota</taxon>
        <taxon>Bacilli</taxon>
        <taxon>Bacillales</taxon>
        <taxon>Thermoactinomycetaceae</taxon>
        <taxon>Polycladomyces</taxon>
    </lineage>
</organism>
<sequence>MMTVFSRLSVLTDEVSQDWDEVLAFVEECALSYVELRSVWRANVMDMEPDRLRHLRSTLAERGVRVSGLASPVFKCALDSNRPVERGDTFFASEGTVNDHMDMLKRALEVAGFFQAPGVRIFSFWRERNPDLYVDEVAEHLHQAVRLAEEAGVTLWLENEPSTNGGYADEVAQLAAKVNSPFLRVLWDPGNERYGGRVPFPVGYEQVRPWIGHVHLKDAIYTSEQGGQCVPISEGEACLEKQLSALERDGYTGLYTVETHYVPEGGTPADGTRRSFSGLRRIWELA</sequence>
<dbReference type="GO" id="GO:0016853">
    <property type="term" value="F:isomerase activity"/>
    <property type="evidence" value="ECO:0007669"/>
    <property type="project" value="UniProtKB-KW"/>
</dbReference>
<evidence type="ECO:0000313" key="3">
    <source>
        <dbReference type="Proteomes" id="UP001174196"/>
    </source>
</evidence>
<dbReference type="InterPro" id="IPR013022">
    <property type="entry name" value="Xyl_isomerase-like_TIM-brl"/>
</dbReference>